<evidence type="ECO:0000256" key="7">
    <source>
        <dbReference type="ARBA" id="ARBA00023136"/>
    </source>
</evidence>
<keyword evidence="11" id="KW-1185">Reference proteome</keyword>
<comment type="subcellular location">
    <subcellularLocation>
        <location evidence="1">Cell membrane</location>
        <topology evidence="1">Multi-pass membrane protein</topology>
    </subcellularLocation>
</comment>
<feature type="transmembrane region" description="Helical" evidence="9">
    <location>
        <begin position="291"/>
        <end position="312"/>
    </location>
</feature>
<dbReference type="AlphaFoldDB" id="A0A365GZR0"/>
<evidence type="ECO:0000313" key="11">
    <source>
        <dbReference type="Proteomes" id="UP000251891"/>
    </source>
</evidence>
<dbReference type="GO" id="GO:0050897">
    <property type="term" value="F:cobalt ion binding"/>
    <property type="evidence" value="ECO:0007669"/>
    <property type="project" value="TreeGrafter"/>
</dbReference>
<dbReference type="GO" id="GO:0015095">
    <property type="term" value="F:magnesium ion transmembrane transporter activity"/>
    <property type="evidence" value="ECO:0007669"/>
    <property type="project" value="TreeGrafter"/>
</dbReference>
<dbReference type="OrthoDB" id="9803416at2"/>
<dbReference type="Gene3D" id="3.30.460.20">
    <property type="entry name" value="CorA soluble domain-like"/>
    <property type="match status" value="1"/>
</dbReference>
<keyword evidence="5 9" id="KW-0812">Transmembrane</keyword>
<keyword evidence="3" id="KW-0813">Transport</keyword>
<feature type="coiled-coil region" evidence="8">
    <location>
        <begin position="142"/>
        <end position="192"/>
    </location>
</feature>
<dbReference type="Gene3D" id="1.20.58.340">
    <property type="entry name" value="Magnesium transport protein CorA, transmembrane region"/>
    <property type="match status" value="2"/>
</dbReference>
<evidence type="ECO:0000256" key="4">
    <source>
        <dbReference type="ARBA" id="ARBA00022475"/>
    </source>
</evidence>
<evidence type="ECO:0000313" key="10">
    <source>
        <dbReference type="EMBL" id="RAY12312.1"/>
    </source>
</evidence>
<sequence>MWRDGALVAEGFPVAEVSDRLAEPGTTVWLDLCGPERSELDVISAELGLHGLAVEDAVSRHERARLDRYPEYLFLNVYSTEGEGDGQALREVSAFVTPRALVTVRQGVGFDVDALVGHWDAHPDLARYGVSYLLHGLLDLVVDRHVAAIQALDDESEALEDLLFSADSGASMRELQRRSFELRKNLVRVRKAVLPMRDIVVTLLRRDVHAVEEPMLPYFQDVYDHALHAIERTDSLRDMIANLLETRISLQDTQRNEVMKKVTSWAGIIAVPTAITGFYGQNVPYPGRDQYWGFLTGTAIMVASSLVLYVIFKLRDWL</sequence>
<comment type="similarity">
    <text evidence="2">Belongs to the CorA metal ion transporter (MIT) (TC 1.A.35) family.</text>
</comment>
<feature type="transmembrane region" description="Helical" evidence="9">
    <location>
        <begin position="262"/>
        <end position="279"/>
    </location>
</feature>
<dbReference type="EMBL" id="QLYX01000014">
    <property type="protein sequence ID" value="RAY12312.1"/>
    <property type="molecule type" value="Genomic_DNA"/>
</dbReference>
<keyword evidence="8" id="KW-0175">Coiled coil</keyword>
<dbReference type="SUPFAM" id="SSF144083">
    <property type="entry name" value="Magnesium transport protein CorA, transmembrane region"/>
    <property type="match status" value="1"/>
</dbReference>
<proteinExistence type="inferred from homology"/>
<evidence type="ECO:0000256" key="3">
    <source>
        <dbReference type="ARBA" id="ARBA00022448"/>
    </source>
</evidence>
<evidence type="ECO:0000256" key="2">
    <source>
        <dbReference type="ARBA" id="ARBA00009765"/>
    </source>
</evidence>
<accession>A0A365GZR0</accession>
<comment type="caution">
    <text evidence="10">The sequence shown here is derived from an EMBL/GenBank/DDBJ whole genome shotgun (WGS) entry which is preliminary data.</text>
</comment>
<dbReference type="Proteomes" id="UP000251891">
    <property type="component" value="Unassembled WGS sequence"/>
</dbReference>
<keyword evidence="4" id="KW-1003">Cell membrane</keyword>
<evidence type="ECO:0000256" key="6">
    <source>
        <dbReference type="ARBA" id="ARBA00022989"/>
    </source>
</evidence>
<evidence type="ECO:0000256" key="9">
    <source>
        <dbReference type="SAM" id="Phobius"/>
    </source>
</evidence>
<keyword evidence="7 9" id="KW-0472">Membrane</keyword>
<dbReference type="InterPro" id="IPR045863">
    <property type="entry name" value="CorA_TM1_TM2"/>
</dbReference>
<dbReference type="InterPro" id="IPR045861">
    <property type="entry name" value="CorA_cytoplasmic_dom"/>
</dbReference>
<dbReference type="GO" id="GO:0015087">
    <property type="term" value="F:cobalt ion transmembrane transporter activity"/>
    <property type="evidence" value="ECO:0007669"/>
    <property type="project" value="TreeGrafter"/>
</dbReference>
<evidence type="ECO:0000256" key="5">
    <source>
        <dbReference type="ARBA" id="ARBA00022692"/>
    </source>
</evidence>
<protein>
    <submittedName>
        <fullName evidence="10">Magnesium transporter</fullName>
    </submittedName>
</protein>
<evidence type="ECO:0000256" key="1">
    <source>
        <dbReference type="ARBA" id="ARBA00004651"/>
    </source>
</evidence>
<dbReference type="InterPro" id="IPR002523">
    <property type="entry name" value="MgTranspt_CorA/ZnTranspt_ZntB"/>
</dbReference>
<dbReference type="Pfam" id="PF01544">
    <property type="entry name" value="CorA"/>
    <property type="match status" value="1"/>
</dbReference>
<name>A0A365GZR0_9ACTN</name>
<keyword evidence="6 9" id="KW-1133">Transmembrane helix</keyword>
<dbReference type="GO" id="GO:0000287">
    <property type="term" value="F:magnesium ion binding"/>
    <property type="evidence" value="ECO:0007669"/>
    <property type="project" value="TreeGrafter"/>
</dbReference>
<dbReference type="SUPFAM" id="SSF143865">
    <property type="entry name" value="CorA soluble domain-like"/>
    <property type="match status" value="1"/>
</dbReference>
<organism evidence="10 11">
    <name type="scientific">Actinomadura craniellae</name>
    <dbReference type="NCBI Taxonomy" id="2231787"/>
    <lineage>
        <taxon>Bacteria</taxon>
        <taxon>Bacillati</taxon>
        <taxon>Actinomycetota</taxon>
        <taxon>Actinomycetes</taxon>
        <taxon>Streptosporangiales</taxon>
        <taxon>Thermomonosporaceae</taxon>
        <taxon>Actinomadura</taxon>
    </lineage>
</organism>
<dbReference type="PANTHER" id="PTHR46494">
    <property type="entry name" value="CORA FAMILY METAL ION TRANSPORTER (EUROFUNG)"/>
    <property type="match status" value="1"/>
</dbReference>
<dbReference type="GO" id="GO:0005886">
    <property type="term" value="C:plasma membrane"/>
    <property type="evidence" value="ECO:0007669"/>
    <property type="project" value="UniProtKB-SubCell"/>
</dbReference>
<gene>
    <name evidence="10" type="ORF">DPM19_26315</name>
</gene>
<reference evidence="10 11" key="1">
    <citation type="submission" date="2018-06" db="EMBL/GenBank/DDBJ databases">
        <title>Actinomadura craniellae sp. nov. isolated from marine sponge Craniella sp.</title>
        <authorList>
            <person name="Li L."/>
            <person name="Xu Q.H."/>
            <person name="Lin H.W."/>
            <person name="Lu Y.H."/>
        </authorList>
    </citation>
    <scope>NUCLEOTIDE SEQUENCE [LARGE SCALE GENOMIC DNA]</scope>
    <source>
        <strain evidence="10 11">LHW63021</strain>
    </source>
</reference>
<dbReference type="PANTHER" id="PTHR46494:SF1">
    <property type="entry name" value="CORA FAMILY METAL ION TRANSPORTER (EUROFUNG)"/>
    <property type="match status" value="1"/>
</dbReference>
<evidence type="ECO:0000256" key="8">
    <source>
        <dbReference type="SAM" id="Coils"/>
    </source>
</evidence>
<dbReference type="CDD" id="cd12822">
    <property type="entry name" value="TmCorA-like"/>
    <property type="match status" value="1"/>
</dbReference>